<dbReference type="RefSeq" id="WP_023276583.1">
    <property type="nucleotide sequence ID" value="NZ_CP097562.1"/>
</dbReference>
<keyword evidence="2" id="KW-1185">Reference proteome</keyword>
<dbReference type="EMBL" id="CP097562">
    <property type="protein sequence ID" value="USF24945.1"/>
    <property type="molecule type" value="Genomic_DNA"/>
</dbReference>
<protein>
    <submittedName>
        <fullName evidence="1">Uncharacterized protein</fullName>
    </submittedName>
</protein>
<dbReference type="SUPFAM" id="SSF48403">
    <property type="entry name" value="Ankyrin repeat"/>
    <property type="match status" value="2"/>
</dbReference>
<organism evidence="1 2">
    <name type="scientific">Mucispirillum schaedleri ASF457</name>
    <dbReference type="NCBI Taxonomy" id="1379858"/>
    <lineage>
        <taxon>Bacteria</taxon>
        <taxon>Pseudomonadati</taxon>
        <taxon>Deferribacterota</taxon>
        <taxon>Deferribacteres</taxon>
        <taxon>Deferribacterales</taxon>
        <taxon>Mucispirillaceae</taxon>
        <taxon>Mucispirillum</taxon>
    </lineage>
</organism>
<gene>
    <name evidence="1" type="ORF">N508_002040</name>
</gene>
<dbReference type="InterPro" id="IPR051165">
    <property type="entry name" value="Multifunctional_ANK_Repeat"/>
</dbReference>
<dbReference type="PRINTS" id="PR01415">
    <property type="entry name" value="ANKYRIN"/>
</dbReference>
<reference evidence="1" key="3">
    <citation type="submission" date="2022-06" db="EMBL/GenBank/DDBJ databases">
        <title>Resources to Facilitate Use of the Altered Schaedler Flora (ASF) Mouse Model to Study Microbiome Function.</title>
        <authorList>
            <person name="Proctor A."/>
            <person name="Parvinroo S."/>
            <person name="Richie T."/>
            <person name="Jia X."/>
            <person name="Lee S.T.M."/>
            <person name="Karp P.D."/>
            <person name="Paley S."/>
            <person name="Kostic A.D."/>
            <person name="Pierre J.F."/>
            <person name="Wannemuehler M.J."/>
            <person name="Phillips G.J."/>
        </authorList>
    </citation>
    <scope>NUCLEOTIDE SEQUENCE</scope>
    <source>
        <strain evidence="1">ASF457</strain>
    </source>
</reference>
<dbReference type="InterPro" id="IPR002110">
    <property type="entry name" value="Ankyrin_rpt"/>
</dbReference>
<sequence length="631" mass="69922">MTKDDKKIVRNVILFCIIFSVFFTVYRVSSLLDKKYEDISPQDNNTTAAPPFTSIENNSTPKNYDNIAKAYVLPAADMSLMQENKQAADNNSGIINSLADLNKNDKSIASPYDNLDIMLYEAAIQGDFESVRRYIDMGANINSVDSSGSTIVYRMSLLKNVSMDQMNCFNYLLLKGADVNKENYNGYTPLTAHFSSNLFNKEFLDRLIQNNVEINNPDFDGDTPLHFAVMNNNIEAVEYLLENGANANVKNKDGITPLHIAVKEKNYDITARLLDAGADRNTKDIDGISALDIVKASNDVDLFKLFSITQEDIKKDKLQAELQQALINNISKPAVKAVKENIDKGFYNRPVKQDKGASSIDGKFVGENPTPLIAALYFGYNDIAKALINIGADVNKPNDYPFYSPLMVAAESSNKEMVNLLLNKGADVNYQSKMDGITALNVTNSAEIAEIILKAKADPDISSNAACRSALQMAVINNNYDLAEILLKYGADVNHVDCSEYKPVIANAIDTGNPAIVRLLLNYNAGVNTEVGEDLSTKVIDYAKQKGNKMIIDMINEKLQQSISKKQEVLNKDNSSLLIKNNVKQEDNISINSKINDNISFKENIETKMNKNDNSLSNEIDNIMDDIVSDL</sequence>
<dbReference type="KEGG" id="msch:N508_002040"/>
<dbReference type="Gene3D" id="1.25.40.20">
    <property type="entry name" value="Ankyrin repeat-containing domain"/>
    <property type="match status" value="2"/>
</dbReference>
<dbReference type="PANTHER" id="PTHR24123">
    <property type="entry name" value="ANKYRIN REPEAT-CONTAINING"/>
    <property type="match status" value="1"/>
</dbReference>
<dbReference type="eggNOG" id="COG0666">
    <property type="taxonomic scope" value="Bacteria"/>
</dbReference>
<evidence type="ECO:0000313" key="1">
    <source>
        <dbReference type="EMBL" id="USF24945.1"/>
    </source>
</evidence>
<dbReference type="SMART" id="SM00248">
    <property type="entry name" value="ANK"/>
    <property type="match status" value="11"/>
</dbReference>
<dbReference type="PROSITE" id="PS50297">
    <property type="entry name" value="ANK_REP_REGION"/>
    <property type="match status" value="5"/>
</dbReference>
<dbReference type="AlphaFoldDB" id="V2Q9T8"/>
<reference evidence="1" key="2">
    <citation type="submission" date="2022-05" db="EMBL/GenBank/DDBJ databases">
        <authorList>
            <person name="Proctor A.L."/>
            <person name="Phillips G.J."/>
            <person name="Wannemuehler M.J."/>
        </authorList>
    </citation>
    <scope>NUCLEOTIDE SEQUENCE</scope>
    <source>
        <strain evidence="1">ASF457</strain>
    </source>
</reference>
<accession>V2Q9T8</accession>
<dbReference type="PROSITE" id="PS50088">
    <property type="entry name" value="ANK_REPEAT"/>
    <property type="match status" value="6"/>
</dbReference>
<evidence type="ECO:0000313" key="2">
    <source>
        <dbReference type="Proteomes" id="UP000017429"/>
    </source>
</evidence>
<dbReference type="OrthoDB" id="5622506at2"/>
<name>V2Q9T8_9BACT</name>
<dbReference type="Proteomes" id="UP000017429">
    <property type="component" value="Chromosome"/>
</dbReference>
<reference evidence="1" key="1">
    <citation type="journal article" date="2014" name="Genome Announc.">
        <title>Draft genome sequences of the altered schaedler flora, a defined bacterial community from gnotobiotic mice.</title>
        <authorList>
            <person name="Wannemuehler M.J."/>
            <person name="Overstreet A.M."/>
            <person name="Ward D.V."/>
            <person name="Phillips G.J."/>
        </authorList>
    </citation>
    <scope>NUCLEOTIDE SEQUENCE</scope>
    <source>
        <strain evidence="1">ASF457</strain>
    </source>
</reference>
<dbReference type="PANTHER" id="PTHR24123:SF33">
    <property type="entry name" value="PROTEIN HOS4"/>
    <property type="match status" value="1"/>
</dbReference>
<dbReference type="Pfam" id="PF12796">
    <property type="entry name" value="Ank_2"/>
    <property type="match status" value="3"/>
</dbReference>
<proteinExistence type="predicted"/>
<dbReference type="InterPro" id="IPR036770">
    <property type="entry name" value="Ankyrin_rpt-contain_sf"/>
</dbReference>